<dbReference type="InParanoid" id="B9SSV1"/>
<dbReference type="PROSITE" id="PS50894">
    <property type="entry name" value="HPT"/>
    <property type="match status" value="1"/>
</dbReference>
<keyword evidence="3" id="KW-0007">Acetylation</keyword>
<dbReference type="SUPFAM" id="SSF47226">
    <property type="entry name" value="Histidine-containing phosphotransfer domain, HPT domain"/>
    <property type="match status" value="1"/>
</dbReference>
<dbReference type="GO" id="GO:0005634">
    <property type="term" value="C:nucleus"/>
    <property type="evidence" value="ECO:0000318"/>
    <property type="project" value="GO_Central"/>
</dbReference>
<dbReference type="KEGG" id="rcu:8269637"/>
<dbReference type="Pfam" id="PF01627">
    <property type="entry name" value="Hpt"/>
    <property type="match status" value="1"/>
</dbReference>
<sequence length="152" mass="17663">MVGIDLMHQQRLFVRNLKQQGILDNHFDQVLEIRTIDNPRFVLEVISMFLNDADNCVSELNRLLNEAVVDYTQVVNYCHQLRGSSASIGARLVAVASRELRLATDDMDQHRCLVAFDKLKDEYQNLKNNFNIITQIERTIVANHTRRRNVRP</sequence>
<evidence type="ECO:0000313" key="10">
    <source>
        <dbReference type="Proteomes" id="UP000008311"/>
    </source>
</evidence>
<evidence type="ECO:0000256" key="2">
    <source>
        <dbReference type="ARBA" id="ARBA00022864"/>
    </source>
</evidence>
<dbReference type="eggNOG" id="KOG4747">
    <property type="taxonomic scope" value="Eukaryota"/>
</dbReference>
<protein>
    <recommendedName>
        <fullName evidence="7">Histidine-containing phosphotransfer protein</fullName>
    </recommendedName>
</protein>
<gene>
    <name evidence="9" type="ORF">RCOM_0792830</name>
</gene>
<feature type="domain" description="HPt" evidence="8">
    <location>
        <begin position="38"/>
        <end position="140"/>
    </location>
</feature>
<proteinExistence type="predicted"/>
<dbReference type="PANTHER" id="PTHR28242">
    <property type="entry name" value="PHOSPHORELAY INTERMEDIATE PROTEIN YPD1"/>
    <property type="match status" value="1"/>
</dbReference>
<accession>B9SSV1</accession>
<dbReference type="PANTHER" id="PTHR28242:SF30">
    <property type="entry name" value="HISTIDINE-CONTAINING PHOSPHOTRANSFER PROTEIN 2"/>
    <property type="match status" value="1"/>
</dbReference>
<keyword evidence="5" id="KW-0539">Nucleus</keyword>
<name>B9SSV1_RICCO</name>
<dbReference type="GO" id="GO:0005737">
    <property type="term" value="C:cytoplasm"/>
    <property type="evidence" value="ECO:0000318"/>
    <property type="project" value="GO_Central"/>
</dbReference>
<comment type="domain">
    <text evidence="7">Histidine-containing phosphotransfer domain (HPt) contains an active histidine that mediates the phosphotransfer.</text>
</comment>
<keyword evidence="6" id="KW-0597">Phosphoprotein</keyword>
<dbReference type="AlphaFoldDB" id="B9SSV1"/>
<comment type="function">
    <text evidence="7">Functions as a two-component phosphorelay mediators between cytokinin sensor histidine kinases and response regulators (B-type ARRs). Plays an important role in propagating cytokinin signal transduction.</text>
</comment>
<dbReference type="STRING" id="3988.B9SSV1"/>
<dbReference type="GO" id="GO:0009927">
    <property type="term" value="F:histidine phosphotransfer kinase activity"/>
    <property type="evidence" value="ECO:0000318"/>
    <property type="project" value="GO_Central"/>
</dbReference>
<dbReference type="InterPro" id="IPR008207">
    <property type="entry name" value="Sig_transdc_His_kin_Hpt_dom"/>
</dbReference>
<keyword evidence="2 7" id="KW-0932">Cytokinin signaling pathway</keyword>
<keyword evidence="1" id="KW-0963">Cytoplasm</keyword>
<dbReference type="GO" id="GO:0009736">
    <property type="term" value="P:cytokinin-activated signaling pathway"/>
    <property type="evidence" value="ECO:0000318"/>
    <property type="project" value="GO_Central"/>
</dbReference>
<evidence type="ECO:0000256" key="7">
    <source>
        <dbReference type="RuleBase" id="RU369004"/>
    </source>
</evidence>
<dbReference type="GO" id="GO:0005829">
    <property type="term" value="C:cytosol"/>
    <property type="evidence" value="ECO:0007669"/>
    <property type="project" value="UniProtKB-SubCell"/>
</dbReference>
<evidence type="ECO:0000256" key="1">
    <source>
        <dbReference type="ARBA" id="ARBA00022490"/>
    </source>
</evidence>
<organism evidence="9 10">
    <name type="scientific">Ricinus communis</name>
    <name type="common">Castor bean</name>
    <dbReference type="NCBI Taxonomy" id="3988"/>
    <lineage>
        <taxon>Eukaryota</taxon>
        <taxon>Viridiplantae</taxon>
        <taxon>Streptophyta</taxon>
        <taxon>Embryophyta</taxon>
        <taxon>Tracheophyta</taxon>
        <taxon>Spermatophyta</taxon>
        <taxon>Magnoliopsida</taxon>
        <taxon>eudicotyledons</taxon>
        <taxon>Gunneridae</taxon>
        <taxon>Pentapetalae</taxon>
        <taxon>rosids</taxon>
        <taxon>fabids</taxon>
        <taxon>Malpighiales</taxon>
        <taxon>Euphorbiaceae</taxon>
        <taxon>Acalyphoideae</taxon>
        <taxon>Acalypheae</taxon>
        <taxon>Ricinus</taxon>
    </lineage>
</organism>
<keyword evidence="4 7" id="KW-0902">Two-component regulatory system</keyword>
<evidence type="ECO:0000256" key="5">
    <source>
        <dbReference type="ARBA" id="ARBA00023242"/>
    </source>
</evidence>
<evidence type="ECO:0000256" key="6">
    <source>
        <dbReference type="PROSITE-ProRule" id="PRU00110"/>
    </source>
</evidence>
<comment type="subcellular location">
    <subcellularLocation>
        <location evidence="7">Cytoplasm</location>
        <location evidence="7">Cytosol</location>
    </subcellularLocation>
    <subcellularLocation>
        <location evidence="7">Nucleus</location>
    </subcellularLocation>
</comment>
<dbReference type="OrthoDB" id="591185at2759"/>
<dbReference type="FunFam" id="1.20.120.160:FF:000001">
    <property type="entry name" value="Histidine-containing phosphotransfer protein 1"/>
    <property type="match status" value="1"/>
</dbReference>
<dbReference type="GO" id="GO:0016491">
    <property type="term" value="F:oxidoreductase activity"/>
    <property type="evidence" value="ECO:0007669"/>
    <property type="project" value="UniProtKB-KW"/>
</dbReference>
<dbReference type="GO" id="GO:0000160">
    <property type="term" value="P:phosphorelay signal transduction system"/>
    <property type="evidence" value="ECO:0000318"/>
    <property type="project" value="GO_Central"/>
</dbReference>
<dbReference type="Proteomes" id="UP000008311">
    <property type="component" value="Unassembled WGS sequence"/>
</dbReference>
<dbReference type="GO" id="GO:0043424">
    <property type="term" value="F:protein histidine kinase binding"/>
    <property type="evidence" value="ECO:0000318"/>
    <property type="project" value="GO_Central"/>
</dbReference>
<evidence type="ECO:0000313" key="9">
    <source>
        <dbReference type="EMBL" id="EEF33314.1"/>
    </source>
</evidence>
<keyword evidence="10" id="KW-1185">Reference proteome</keyword>
<feature type="modified residue" description="Phosphohistidine" evidence="6">
    <location>
        <position position="79"/>
    </location>
</feature>
<reference evidence="10" key="1">
    <citation type="journal article" date="2010" name="Nat. Biotechnol.">
        <title>Draft genome sequence of the oilseed species Ricinus communis.</title>
        <authorList>
            <person name="Chan A.P."/>
            <person name="Crabtree J."/>
            <person name="Zhao Q."/>
            <person name="Lorenzi H."/>
            <person name="Orvis J."/>
            <person name="Puiu D."/>
            <person name="Melake-Berhan A."/>
            <person name="Jones K.M."/>
            <person name="Redman J."/>
            <person name="Chen G."/>
            <person name="Cahoon E.B."/>
            <person name="Gedil M."/>
            <person name="Stanke M."/>
            <person name="Haas B.J."/>
            <person name="Wortman J.R."/>
            <person name="Fraser-Liggett C.M."/>
            <person name="Ravel J."/>
            <person name="Rabinowicz P.D."/>
        </authorList>
    </citation>
    <scope>NUCLEOTIDE SEQUENCE [LARGE SCALE GENOMIC DNA]</scope>
    <source>
        <strain evidence="10">cv. Hale</strain>
    </source>
</reference>
<dbReference type="InterPro" id="IPR036641">
    <property type="entry name" value="HPT_dom_sf"/>
</dbReference>
<keyword evidence="9" id="KW-0560">Oxidoreductase</keyword>
<dbReference type="Gene3D" id="1.20.120.160">
    <property type="entry name" value="HPT domain"/>
    <property type="match status" value="1"/>
</dbReference>
<dbReference type="EMBL" id="EQ974118">
    <property type="protein sequence ID" value="EEF33314.1"/>
    <property type="molecule type" value="Genomic_DNA"/>
</dbReference>
<evidence type="ECO:0000256" key="4">
    <source>
        <dbReference type="ARBA" id="ARBA00023012"/>
    </source>
</evidence>
<evidence type="ECO:0000259" key="8">
    <source>
        <dbReference type="PROSITE" id="PS50894"/>
    </source>
</evidence>
<dbReference type="InterPro" id="IPR045871">
    <property type="entry name" value="AHP1-5/YPD1"/>
</dbReference>
<evidence type="ECO:0000256" key="3">
    <source>
        <dbReference type="ARBA" id="ARBA00022990"/>
    </source>
</evidence>